<name>A0A6A6XQ77_9PLEO</name>
<evidence type="ECO:0000256" key="1">
    <source>
        <dbReference type="ARBA" id="ARBA00005854"/>
    </source>
</evidence>
<evidence type="ECO:0000259" key="6">
    <source>
        <dbReference type="Pfam" id="PF02826"/>
    </source>
</evidence>
<evidence type="ECO:0000313" key="7">
    <source>
        <dbReference type="EMBL" id="KAF2798716.1"/>
    </source>
</evidence>
<feature type="domain" description="D-isomer specific 2-hydroxyacid dehydrogenase NAD-binding" evidence="6">
    <location>
        <begin position="128"/>
        <end position="305"/>
    </location>
</feature>
<gene>
    <name evidence="7" type="ORF">K505DRAFT_296001</name>
</gene>
<dbReference type="GO" id="GO:0005829">
    <property type="term" value="C:cytosol"/>
    <property type="evidence" value="ECO:0007669"/>
    <property type="project" value="TreeGrafter"/>
</dbReference>
<feature type="domain" description="D-isomer specific 2-hydroxyacid dehydrogenase catalytic" evidence="5">
    <location>
        <begin position="61"/>
        <end position="337"/>
    </location>
</feature>
<dbReference type="GO" id="GO:0016618">
    <property type="term" value="F:hydroxypyruvate reductase [NAD(P)H] activity"/>
    <property type="evidence" value="ECO:0007669"/>
    <property type="project" value="TreeGrafter"/>
</dbReference>
<dbReference type="InterPro" id="IPR029752">
    <property type="entry name" value="D-isomer_DH_CS1"/>
</dbReference>
<keyword evidence="2 4" id="KW-0560">Oxidoreductase</keyword>
<dbReference type="SUPFAM" id="SSF51735">
    <property type="entry name" value="NAD(P)-binding Rossmann-fold domains"/>
    <property type="match status" value="1"/>
</dbReference>
<dbReference type="AlphaFoldDB" id="A0A6A6XQ77"/>
<dbReference type="InterPro" id="IPR036291">
    <property type="entry name" value="NAD(P)-bd_dom_sf"/>
</dbReference>
<dbReference type="Proteomes" id="UP000799757">
    <property type="component" value="Unassembled WGS sequence"/>
</dbReference>
<dbReference type="Gene3D" id="3.40.50.720">
    <property type="entry name" value="NAD(P)-binding Rossmann-like Domain"/>
    <property type="match status" value="2"/>
</dbReference>
<dbReference type="PROSITE" id="PS00065">
    <property type="entry name" value="D_2_HYDROXYACID_DH_1"/>
    <property type="match status" value="1"/>
</dbReference>
<accession>A0A6A6XQ77</accession>
<dbReference type="PANTHER" id="PTHR10996:SF269">
    <property type="entry name" value="HYPOTHETICAL D-ISOMER SPECIFIC 2-HYDROXYACID DEHYDROGENASE (EUROFUNG)"/>
    <property type="match status" value="1"/>
</dbReference>
<dbReference type="GO" id="GO:0051287">
    <property type="term" value="F:NAD binding"/>
    <property type="evidence" value="ECO:0007669"/>
    <property type="project" value="InterPro"/>
</dbReference>
<dbReference type="OrthoDB" id="9991913at2759"/>
<dbReference type="Pfam" id="PF02826">
    <property type="entry name" value="2-Hacid_dh_C"/>
    <property type="match status" value="1"/>
</dbReference>
<reference evidence="7" key="1">
    <citation type="journal article" date="2020" name="Stud. Mycol.">
        <title>101 Dothideomycetes genomes: a test case for predicting lifestyles and emergence of pathogens.</title>
        <authorList>
            <person name="Haridas S."/>
            <person name="Albert R."/>
            <person name="Binder M."/>
            <person name="Bloem J."/>
            <person name="Labutti K."/>
            <person name="Salamov A."/>
            <person name="Andreopoulos B."/>
            <person name="Baker S."/>
            <person name="Barry K."/>
            <person name="Bills G."/>
            <person name="Bluhm B."/>
            <person name="Cannon C."/>
            <person name="Castanera R."/>
            <person name="Culley D."/>
            <person name="Daum C."/>
            <person name="Ezra D."/>
            <person name="Gonzalez J."/>
            <person name="Henrissat B."/>
            <person name="Kuo A."/>
            <person name="Liang C."/>
            <person name="Lipzen A."/>
            <person name="Lutzoni F."/>
            <person name="Magnuson J."/>
            <person name="Mondo S."/>
            <person name="Nolan M."/>
            <person name="Ohm R."/>
            <person name="Pangilinan J."/>
            <person name="Park H.-J."/>
            <person name="Ramirez L."/>
            <person name="Alfaro M."/>
            <person name="Sun H."/>
            <person name="Tritt A."/>
            <person name="Yoshinaga Y."/>
            <person name="Zwiers L.-H."/>
            <person name="Turgeon B."/>
            <person name="Goodwin S."/>
            <person name="Spatafora J."/>
            <person name="Crous P."/>
            <person name="Grigoriev I."/>
        </authorList>
    </citation>
    <scope>NUCLEOTIDE SEQUENCE</scope>
    <source>
        <strain evidence="7">CBS 109.77</strain>
    </source>
</reference>
<dbReference type="PANTHER" id="PTHR10996">
    <property type="entry name" value="2-HYDROXYACID DEHYDROGENASE-RELATED"/>
    <property type="match status" value="1"/>
</dbReference>
<sequence length="343" mass="37156">MGSMAQTKPHVVCLGAPKYAGADYLSDFCSSFEFSVLEATNRSETISLLPKLIARKGPIYAFIIRMGTPPYEPFDAGLLSQLVPSCKIIVSASAGYNEFDVEWMSEQGIIFCNSVDAVAEATADMAVFLLLATLRNTSNAERSARAGTWRSVEGLIPARDPAGLVLGIVGLGAIGKYLAKKAAVFNLKIKYYNRTRLPVDQEKAYNVTYCSSLHDLLSSSDIVSINCPLNTATTNLISTAEFAAMKDGAFLINTARGAIIDEAALKMALESGKVARAGLDVLCNEPNVDPWFLDKDNVIIQPHLGGLTDVAFMKAERECFENIRAFFEGGKANSPVNMEKLRK</sequence>
<dbReference type="PROSITE" id="PS00671">
    <property type="entry name" value="D_2_HYDROXYACID_DH_3"/>
    <property type="match status" value="1"/>
</dbReference>
<dbReference type="InterPro" id="IPR006139">
    <property type="entry name" value="D-isomer_2_OHA_DH_cat_dom"/>
</dbReference>
<evidence type="ECO:0000256" key="4">
    <source>
        <dbReference type="RuleBase" id="RU003719"/>
    </source>
</evidence>
<organism evidence="7 8">
    <name type="scientific">Melanomma pulvis-pyrius CBS 109.77</name>
    <dbReference type="NCBI Taxonomy" id="1314802"/>
    <lineage>
        <taxon>Eukaryota</taxon>
        <taxon>Fungi</taxon>
        <taxon>Dikarya</taxon>
        <taxon>Ascomycota</taxon>
        <taxon>Pezizomycotina</taxon>
        <taxon>Dothideomycetes</taxon>
        <taxon>Pleosporomycetidae</taxon>
        <taxon>Pleosporales</taxon>
        <taxon>Melanommataceae</taxon>
        <taxon>Melanomma</taxon>
    </lineage>
</organism>
<dbReference type="CDD" id="cd12168">
    <property type="entry name" value="Mand_dh_like"/>
    <property type="match status" value="1"/>
</dbReference>
<dbReference type="EMBL" id="MU001778">
    <property type="protein sequence ID" value="KAF2798716.1"/>
    <property type="molecule type" value="Genomic_DNA"/>
</dbReference>
<dbReference type="FunFam" id="3.40.50.720:FF:000203">
    <property type="entry name" value="D-3-phosphoglycerate dehydrogenase (SerA)"/>
    <property type="match status" value="1"/>
</dbReference>
<evidence type="ECO:0000259" key="5">
    <source>
        <dbReference type="Pfam" id="PF00389"/>
    </source>
</evidence>
<dbReference type="GO" id="GO:0030267">
    <property type="term" value="F:glyoxylate reductase (NADPH) activity"/>
    <property type="evidence" value="ECO:0007669"/>
    <property type="project" value="TreeGrafter"/>
</dbReference>
<evidence type="ECO:0000313" key="8">
    <source>
        <dbReference type="Proteomes" id="UP000799757"/>
    </source>
</evidence>
<dbReference type="SUPFAM" id="SSF52283">
    <property type="entry name" value="Formate/glycerate dehydrogenase catalytic domain-like"/>
    <property type="match status" value="1"/>
</dbReference>
<comment type="similarity">
    <text evidence="1 4">Belongs to the D-isomer specific 2-hydroxyacid dehydrogenase family.</text>
</comment>
<keyword evidence="8" id="KW-1185">Reference proteome</keyword>
<proteinExistence type="inferred from homology"/>
<dbReference type="Pfam" id="PF00389">
    <property type="entry name" value="2-Hacid_dh"/>
    <property type="match status" value="1"/>
</dbReference>
<dbReference type="InterPro" id="IPR050223">
    <property type="entry name" value="D-isomer_2-hydroxyacid_DH"/>
</dbReference>
<dbReference type="InterPro" id="IPR029753">
    <property type="entry name" value="D-isomer_DH_CS"/>
</dbReference>
<protein>
    <recommendedName>
        <fullName evidence="9">Glycerate-and formate-dehydrogenase</fullName>
    </recommendedName>
</protein>
<evidence type="ECO:0000256" key="3">
    <source>
        <dbReference type="ARBA" id="ARBA00023027"/>
    </source>
</evidence>
<dbReference type="InterPro" id="IPR006140">
    <property type="entry name" value="D-isomer_DH_NAD-bd"/>
</dbReference>
<evidence type="ECO:0008006" key="9">
    <source>
        <dbReference type="Google" id="ProtNLM"/>
    </source>
</evidence>
<dbReference type="PROSITE" id="PS00670">
    <property type="entry name" value="D_2_HYDROXYACID_DH_2"/>
    <property type="match status" value="1"/>
</dbReference>
<keyword evidence="3" id="KW-0520">NAD</keyword>
<evidence type="ECO:0000256" key="2">
    <source>
        <dbReference type="ARBA" id="ARBA00023002"/>
    </source>
</evidence>